<dbReference type="InterPro" id="IPR036518">
    <property type="entry name" value="CobE/GbiG_C_sf"/>
</dbReference>
<accession>A0A2Z5AAP4</accession>
<evidence type="ECO:0000259" key="1">
    <source>
        <dbReference type="Pfam" id="PF01890"/>
    </source>
</evidence>
<evidence type="ECO:0000313" key="3">
    <source>
        <dbReference type="Proteomes" id="UP000250579"/>
    </source>
</evidence>
<dbReference type="EMBL" id="CP022198">
    <property type="protein sequence ID" value="AXA67139.1"/>
    <property type="molecule type" value="Genomic_DNA"/>
</dbReference>
<name>A0A2Z5AAP4_9PSED</name>
<dbReference type="AlphaFoldDB" id="A0A2Z5AAP4"/>
<dbReference type="Proteomes" id="UP000250579">
    <property type="component" value="Chromosome"/>
</dbReference>
<protein>
    <recommendedName>
        <fullName evidence="1">CobE/GbiG C-terminal domain-containing protein</fullName>
    </recommendedName>
</protein>
<dbReference type="Gene3D" id="3.30.420.180">
    <property type="entry name" value="CobE/GbiG C-terminal domain"/>
    <property type="match status" value="1"/>
</dbReference>
<dbReference type="PANTHER" id="PTHR37477:SF1">
    <property type="entry name" value="COBALT-PRECORRIN-5A HYDROLASE"/>
    <property type="match status" value="1"/>
</dbReference>
<dbReference type="InterPro" id="IPR052553">
    <property type="entry name" value="CbiG_hydrolase"/>
</dbReference>
<dbReference type="SUPFAM" id="SSF159664">
    <property type="entry name" value="CobE/GbiG C-terminal domain-like"/>
    <property type="match status" value="1"/>
</dbReference>
<dbReference type="PANTHER" id="PTHR37477">
    <property type="entry name" value="COBALT-PRECORRIN-5A HYDROLASE"/>
    <property type="match status" value="1"/>
</dbReference>
<sequence length="124" mass="12763">MALVLGLGCRQGCSLDELAELALGVLQEARCDRTALTALATVASRLEERGLRALAQRWQLPLHGFTAERLAQERGITAASDLVLQHTGSPSVAEAAALAAAGEGAQLLVGKRKSAAATAALAYA</sequence>
<reference evidence="2 3" key="1">
    <citation type="submission" date="2017-06" db="EMBL/GenBank/DDBJ databases">
        <title>Evolution towards high GC content and high-temperature stress adaptation in endophytic Pseudomonas oryzihabitans impacted its plant-growth promoting traits.</title>
        <authorList>
            <person name="Nascimento F.X."/>
        </authorList>
    </citation>
    <scope>NUCLEOTIDE SEQUENCE [LARGE SCALE GENOMIC DNA]</scope>
    <source>
        <strain evidence="2 3">MS8</strain>
    </source>
</reference>
<evidence type="ECO:0000313" key="2">
    <source>
        <dbReference type="EMBL" id="AXA67139.1"/>
    </source>
</evidence>
<proteinExistence type="predicted"/>
<feature type="domain" description="CobE/GbiG C-terminal" evidence="1">
    <location>
        <begin position="3"/>
        <end position="122"/>
    </location>
</feature>
<gene>
    <name evidence="2" type="ORF">CE139_15375</name>
</gene>
<dbReference type="Pfam" id="PF01890">
    <property type="entry name" value="CbiG_C"/>
    <property type="match status" value="1"/>
</dbReference>
<dbReference type="InterPro" id="IPR002750">
    <property type="entry name" value="CobE/GbiG_C"/>
</dbReference>
<dbReference type="GO" id="GO:0009236">
    <property type="term" value="P:cobalamin biosynthetic process"/>
    <property type="evidence" value="ECO:0007669"/>
    <property type="project" value="InterPro"/>
</dbReference>
<organism evidence="2 3">
    <name type="scientific">Pseudomonas oryzihabitans</name>
    <dbReference type="NCBI Taxonomy" id="47885"/>
    <lineage>
        <taxon>Bacteria</taxon>
        <taxon>Pseudomonadati</taxon>
        <taxon>Pseudomonadota</taxon>
        <taxon>Gammaproteobacteria</taxon>
        <taxon>Pseudomonadales</taxon>
        <taxon>Pseudomonadaceae</taxon>
        <taxon>Pseudomonas</taxon>
    </lineage>
</organism>
<dbReference type="RefSeq" id="WP_208691336.1">
    <property type="nucleotide sequence ID" value="NZ_CP022198.1"/>
</dbReference>